<evidence type="ECO:0000313" key="3">
    <source>
        <dbReference type="Proteomes" id="UP000054565"/>
    </source>
</evidence>
<dbReference type="InterPro" id="IPR051531">
    <property type="entry name" value="N-acetyltransferase"/>
</dbReference>
<dbReference type="Proteomes" id="UP000054565">
    <property type="component" value="Unassembled WGS sequence"/>
</dbReference>
<dbReference type="SUPFAM" id="SSF55729">
    <property type="entry name" value="Acyl-CoA N-acyltransferases (Nat)"/>
    <property type="match status" value="1"/>
</dbReference>
<dbReference type="GO" id="GO:0016747">
    <property type="term" value="F:acyltransferase activity, transferring groups other than amino-acyl groups"/>
    <property type="evidence" value="ECO:0007669"/>
    <property type="project" value="InterPro"/>
</dbReference>
<dbReference type="CDD" id="cd04301">
    <property type="entry name" value="NAT_SF"/>
    <property type="match status" value="1"/>
</dbReference>
<dbReference type="EMBL" id="DS028103">
    <property type="protein sequence ID" value="KMP02465.1"/>
    <property type="molecule type" value="Genomic_DNA"/>
</dbReference>
<dbReference type="InterPro" id="IPR000182">
    <property type="entry name" value="GNAT_dom"/>
</dbReference>
<organism evidence="2 3">
    <name type="scientific">Coccidioides immitis RMSCC 2394</name>
    <dbReference type="NCBI Taxonomy" id="404692"/>
    <lineage>
        <taxon>Eukaryota</taxon>
        <taxon>Fungi</taxon>
        <taxon>Dikarya</taxon>
        <taxon>Ascomycota</taxon>
        <taxon>Pezizomycotina</taxon>
        <taxon>Eurotiomycetes</taxon>
        <taxon>Eurotiomycetidae</taxon>
        <taxon>Onygenales</taxon>
        <taxon>Onygenaceae</taxon>
        <taxon>Coccidioides</taxon>
    </lineage>
</organism>
<dbReference type="PROSITE" id="PS51186">
    <property type="entry name" value="GNAT"/>
    <property type="match status" value="1"/>
</dbReference>
<evidence type="ECO:0000259" key="1">
    <source>
        <dbReference type="PROSITE" id="PS51186"/>
    </source>
</evidence>
<accession>A0A0J6Y408</accession>
<name>A0A0J6Y408_COCIT</name>
<dbReference type="InterPro" id="IPR016181">
    <property type="entry name" value="Acyl_CoA_acyltransferase"/>
</dbReference>
<dbReference type="OrthoDB" id="4072826at2759"/>
<dbReference type="PANTHER" id="PTHR43792:SF1">
    <property type="entry name" value="N-ACETYLTRANSFERASE DOMAIN-CONTAINING PROTEIN"/>
    <property type="match status" value="1"/>
</dbReference>
<reference evidence="3" key="1">
    <citation type="journal article" date="2010" name="Genome Res.">
        <title>Population genomic sequencing of Coccidioides fungi reveals recent hybridization and transposon control.</title>
        <authorList>
            <person name="Neafsey D.E."/>
            <person name="Barker B.M."/>
            <person name="Sharpton T.J."/>
            <person name="Stajich J.E."/>
            <person name="Park D.J."/>
            <person name="Whiston E."/>
            <person name="Hung C.-Y."/>
            <person name="McMahan C."/>
            <person name="White J."/>
            <person name="Sykes S."/>
            <person name="Heiman D."/>
            <person name="Young S."/>
            <person name="Zeng Q."/>
            <person name="Abouelleil A."/>
            <person name="Aftuck L."/>
            <person name="Bessette D."/>
            <person name="Brown A."/>
            <person name="FitzGerald M."/>
            <person name="Lui A."/>
            <person name="Macdonald J.P."/>
            <person name="Priest M."/>
            <person name="Orbach M.J."/>
            <person name="Galgiani J.N."/>
            <person name="Kirkland T.N."/>
            <person name="Cole G.T."/>
            <person name="Birren B.W."/>
            <person name="Henn M.R."/>
            <person name="Taylor J.W."/>
            <person name="Rounsley S.D."/>
        </authorList>
    </citation>
    <scope>NUCLEOTIDE SEQUENCE [LARGE SCALE GENOMIC DNA]</scope>
    <source>
        <strain evidence="3">RMSCC 2394</strain>
    </source>
</reference>
<evidence type="ECO:0000313" key="2">
    <source>
        <dbReference type="EMBL" id="KMP02465.1"/>
    </source>
</evidence>
<sequence length="188" mass="21408">MGDILPEVHFINKEGPEIRTSRLILRPLRDSDVGDMFAMRSREDVMVWSLTKLPDKDISATKKIMSRWNDETNVGLAVLEVSNPDRVCGVIGYTAVGNKMEVGYLMHPDVWGKGYATEALQASIEAWWNGYEAVKPKKSMMHELLASTHEGNERSYRVLRKCGFEMIEELDDEYGRGNVWRLKRANSG</sequence>
<gene>
    <name evidence="2" type="ORF">CIRG_10288</name>
</gene>
<dbReference type="Gene3D" id="3.40.630.30">
    <property type="match status" value="1"/>
</dbReference>
<protein>
    <recommendedName>
        <fullName evidence="1">N-acetyltransferase domain-containing protein</fullName>
    </recommendedName>
</protein>
<proteinExistence type="predicted"/>
<dbReference type="AlphaFoldDB" id="A0A0J6Y408"/>
<dbReference type="PANTHER" id="PTHR43792">
    <property type="entry name" value="GNAT FAMILY, PUTATIVE (AFU_ORTHOLOGUE AFUA_3G00765)-RELATED-RELATED"/>
    <property type="match status" value="1"/>
</dbReference>
<feature type="domain" description="N-acetyltransferase" evidence="1">
    <location>
        <begin position="23"/>
        <end position="186"/>
    </location>
</feature>
<dbReference type="Pfam" id="PF13302">
    <property type="entry name" value="Acetyltransf_3"/>
    <property type="match status" value="1"/>
</dbReference>